<dbReference type="AlphaFoldDB" id="A0A4Y4DNJ2"/>
<dbReference type="PROSITE" id="PS51318">
    <property type="entry name" value="TAT"/>
    <property type="match status" value="1"/>
</dbReference>
<dbReference type="OrthoDB" id="366726at2"/>
<dbReference type="SUPFAM" id="SSF53850">
    <property type="entry name" value="Periplasmic binding protein-like II"/>
    <property type="match status" value="1"/>
</dbReference>
<reference evidence="2 3" key="1">
    <citation type="submission" date="2019-06" db="EMBL/GenBank/DDBJ databases">
        <title>Whole genome shotgun sequence of Glutamicibacter uratoxydans NBRC 15515.</title>
        <authorList>
            <person name="Hosoyama A."/>
            <person name="Uohara A."/>
            <person name="Ohji S."/>
            <person name="Ichikawa N."/>
        </authorList>
    </citation>
    <scope>NUCLEOTIDE SEQUENCE [LARGE SCALE GENOMIC DNA]</scope>
    <source>
        <strain evidence="2 3">NBRC 15515</strain>
    </source>
</reference>
<comment type="caution">
    <text evidence="2">The sequence shown here is derived from an EMBL/GenBank/DDBJ whole genome shotgun (WGS) entry which is preliminary data.</text>
</comment>
<proteinExistence type="predicted"/>
<dbReference type="PANTHER" id="PTHR30006">
    <property type="entry name" value="THIAMINE-BINDING PERIPLASMIC PROTEIN-RELATED"/>
    <property type="match status" value="1"/>
</dbReference>
<evidence type="ECO:0000256" key="1">
    <source>
        <dbReference type="ARBA" id="ARBA00022729"/>
    </source>
</evidence>
<dbReference type="GO" id="GO:0030288">
    <property type="term" value="C:outer membrane-bounded periplasmic space"/>
    <property type="evidence" value="ECO:0007669"/>
    <property type="project" value="TreeGrafter"/>
</dbReference>
<keyword evidence="1" id="KW-0732">Signal</keyword>
<dbReference type="Pfam" id="PF13343">
    <property type="entry name" value="SBP_bac_6"/>
    <property type="match status" value="1"/>
</dbReference>
<organism evidence="2 3">
    <name type="scientific">Glutamicibacter uratoxydans</name>
    <name type="common">Arthrobacter uratoxydans</name>
    <dbReference type="NCBI Taxonomy" id="43667"/>
    <lineage>
        <taxon>Bacteria</taxon>
        <taxon>Bacillati</taxon>
        <taxon>Actinomycetota</taxon>
        <taxon>Actinomycetes</taxon>
        <taxon>Micrococcales</taxon>
        <taxon>Micrococcaceae</taxon>
        <taxon>Glutamicibacter</taxon>
    </lineage>
</organism>
<keyword evidence="3" id="KW-1185">Reference proteome</keyword>
<sequence length="387" mass="41226">MSKLQNPHSRSFFAASRRTVLRSVATLAVVATLGGTLTACNQASIAEAAVGTSLDEITKLAKDEGTVQLIAVPEDWANYKSQFETFTKKYGVATPVVNPDASSADELTAVKNLKGQSTQPDVIDIGYSFTGKAEEQGLIEAYKPSNFEAIPDNLKDPEGMWVGAYYGVVQVGTNTSVVEAPKTWDDLLDPKYKGKVALPGDPRKGASSIAAVFAAALAHGGSVDNIQPGIDFFEKLAKSGNLVSITSPVSALSTGQAAVVLDWNYNFLGMEKELAKSNVKLETTTFDDGVFGNYYAQPVVANSPHPNSARLWVDWLTSDEASELFALGGGIPARYVELKKAGKLSDEALAKLPDADVISKITFPTVEQGEAASQLIVEQWAQKVASQ</sequence>
<accession>A0A4Y4DNJ2</accession>
<gene>
    <name evidence="2" type="ORF">AUR04nite_07120</name>
</gene>
<dbReference type="RefSeq" id="WP_141362005.1">
    <property type="nucleotide sequence ID" value="NZ_BAAAJL010000001.1"/>
</dbReference>
<evidence type="ECO:0000313" key="3">
    <source>
        <dbReference type="Proteomes" id="UP000316612"/>
    </source>
</evidence>
<evidence type="ECO:0000313" key="2">
    <source>
        <dbReference type="EMBL" id="GED05180.1"/>
    </source>
</evidence>
<dbReference type="Gene3D" id="3.40.190.10">
    <property type="entry name" value="Periplasmic binding protein-like II"/>
    <property type="match status" value="2"/>
</dbReference>
<dbReference type="GO" id="GO:0030976">
    <property type="term" value="F:thiamine pyrophosphate binding"/>
    <property type="evidence" value="ECO:0007669"/>
    <property type="project" value="TreeGrafter"/>
</dbReference>
<dbReference type="GO" id="GO:0030975">
    <property type="term" value="F:thiamine binding"/>
    <property type="evidence" value="ECO:0007669"/>
    <property type="project" value="TreeGrafter"/>
</dbReference>
<name>A0A4Y4DNJ2_GLUUR</name>
<dbReference type="Proteomes" id="UP000316612">
    <property type="component" value="Unassembled WGS sequence"/>
</dbReference>
<protein>
    <submittedName>
        <fullName evidence="2">Iron ABC transporter substrate-binding protein</fullName>
    </submittedName>
</protein>
<dbReference type="PANTHER" id="PTHR30006:SF2">
    <property type="entry name" value="ABC TRANSPORTER SUBSTRATE-BINDING PROTEIN"/>
    <property type="match status" value="1"/>
</dbReference>
<dbReference type="GO" id="GO:0015888">
    <property type="term" value="P:thiamine transport"/>
    <property type="evidence" value="ECO:0007669"/>
    <property type="project" value="TreeGrafter"/>
</dbReference>
<dbReference type="InterPro" id="IPR006311">
    <property type="entry name" value="TAT_signal"/>
</dbReference>
<dbReference type="EMBL" id="BJNY01000003">
    <property type="protein sequence ID" value="GED05180.1"/>
    <property type="molecule type" value="Genomic_DNA"/>
</dbReference>